<organism evidence="1 2">
    <name type="scientific">Trichlorobacter thiogenes</name>
    <dbReference type="NCBI Taxonomy" id="115783"/>
    <lineage>
        <taxon>Bacteria</taxon>
        <taxon>Pseudomonadati</taxon>
        <taxon>Thermodesulfobacteriota</taxon>
        <taxon>Desulfuromonadia</taxon>
        <taxon>Geobacterales</taxon>
        <taxon>Geobacteraceae</taxon>
        <taxon>Trichlorobacter</taxon>
    </lineage>
</organism>
<evidence type="ECO:0000313" key="2">
    <source>
        <dbReference type="Proteomes" id="UP000190102"/>
    </source>
</evidence>
<name>A0A1T4KIS2_9BACT</name>
<accession>A0A1T4KIS2</accession>
<reference evidence="2" key="1">
    <citation type="submission" date="2017-02" db="EMBL/GenBank/DDBJ databases">
        <authorList>
            <person name="Varghese N."/>
            <person name="Submissions S."/>
        </authorList>
    </citation>
    <scope>NUCLEOTIDE SEQUENCE [LARGE SCALE GENOMIC DNA]</scope>
    <source>
        <strain evidence="2">ATCC BAA-34</strain>
    </source>
</reference>
<dbReference type="RefSeq" id="WP_078788866.1">
    <property type="nucleotide sequence ID" value="NZ_FUWR01000001.1"/>
</dbReference>
<evidence type="ECO:0008006" key="3">
    <source>
        <dbReference type="Google" id="ProtNLM"/>
    </source>
</evidence>
<evidence type="ECO:0000313" key="1">
    <source>
        <dbReference type="EMBL" id="SJZ42291.1"/>
    </source>
</evidence>
<dbReference type="SUPFAM" id="SSF103196">
    <property type="entry name" value="Roadblock/LC7 domain"/>
    <property type="match status" value="1"/>
</dbReference>
<keyword evidence="2" id="KW-1185">Reference proteome</keyword>
<sequence length="224" mass="23742">MQTILQQITAIDGVIGSTIYNDQGKILAAACPLILDEKQLGTAAGTILDCLHALQISQTMSSMELRFSEGRLIVRPLIGAFISVLCSKNVNTSMVNITLNLALRKLEQLVPKPGAAPVVAATTASGTEGMMLRIAHLQKGDVSSSFDQLGMVAVSQATAKHISNFFGKSSKKFKVITDAGGGGVFPVMIINDVEMQYDNALVVGPGIERKLKVEEGAKITIELA</sequence>
<dbReference type="OrthoDB" id="5394507at2"/>
<dbReference type="Proteomes" id="UP000190102">
    <property type="component" value="Unassembled WGS sequence"/>
</dbReference>
<dbReference type="AlphaFoldDB" id="A0A1T4KIS2"/>
<dbReference type="STRING" id="115783.SAMN02745119_00578"/>
<protein>
    <recommendedName>
        <fullName evidence="3">Roadblock/LAMTOR2 domain-containing protein</fullName>
    </recommendedName>
</protein>
<gene>
    <name evidence="1" type="ORF">SAMN02745119_00578</name>
</gene>
<proteinExistence type="predicted"/>
<dbReference type="Gene3D" id="3.30.450.30">
    <property type="entry name" value="Dynein light chain 2a, cytoplasmic"/>
    <property type="match status" value="1"/>
</dbReference>
<dbReference type="EMBL" id="FUWR01000001">
    <property type="protein sequence ID" value="SJZ42291.1"/>
    <property type="molecule type" value="Genomic_DNA"/>
</dbReference>